<keyword evidence="2" id="KW-1185">Reference proteome</keyword>
<gene>
    <name evidence="1" type="ORF">ABUW04_29700</name>
</gene>
<evidence type="ECO:0000313" key="2">
    <source>
        <dbReference type="Proteomes" id="UP001592581"/>
    </source>
</evidence>
<evidence type="ECO:0000313" key="1">
    <source>
        <dbReference type="EMBL" id="MFC1442434.1"/>
    </source>
</evidence>
<name>A0ABV6XVZ7_9ACTN</name>
<proteinExistence type="predicted"/>
<accession>A0ABV6XVZ7</accession>
<reference evidence="1 2" key="1">
    <citation type="submission" date="2024-06" db="EMBL/GenBank/DDBJ databases">
        <authorList>
            <person name="Lee S.D."/>
        </authorList>
    </citation>
    <scope>NUCLEOTIDE SEQUENCE [LARGE SCALE GENOMIC DNA]</scope>
    <source>
        <strain evidence="1 2">N1-10</strain>
    </source>
</reference>
<organism evidence="1 2">
    <name type="scientific">Streptacidiphilus jeojiensis</name>
    <dbReference type="NCBI Taxonomy" id="3229225"/>
    <lineage>
        <taxon>Bacteria</taxon>
        <taxon>Bacillati</taxon>
        <taxon>Actinomycetota</taxon>
        <taxon>Actinomycetes</taxon>
        <taxon>Kitasatosporales</taxon>
        <taxon>Streptomycetaceae</taxon>
        <taxon>Streptacidiphilus</taxon>
    </lineage>
</organism>
<comment type="caution">
    <text evidence="1">The sequence shown here is derived from an EMBL/GenBank/DDBJ whole genome shotgun (WGS) entry which is preliminary data.</text>
</comment>
<dbReference type="RefSeq" id="WP_380567493.1">
    <property type="nucleotide sequence ID" value="NZ_JBEUKS010000012.1"/>
</dbReference>
<protein>
    <submittedName>
        <fullName evidence="1">Uncharacterized protein</fullName>
    </submittedName>
</protein>
<dbReference type="EMBL" id="JBEUKS010000012">
    <property type="protein sequence ID" value="MFC1442434.1"/>
    <property type="molecule type" value="Genomic_DNA"/>
</dbReference>
<sequence>MAGFQINHREIDNMVREIKKSFEQASRRHQIRVPVGADIPGGSGADEDPYLPKALLWLDGQASMQPGALQDMKEFAVGEGLPDEEASGLALQLEQHGFVQIARSLADDTDVYLTDEGRVEVRRLRKLAGDRVARANHSCDGLLRWLHDRDTPVEPGYFADSPTAYFAGTALTSREIATSVAELVRAGLAAEEVDQANADSYRLSITAAGADCVRSGHTVRSYMDSKSTGSTTNNYHGSSVVHGAVSGGVISTGHHNAINVGNGIDAQALAALVQGLRDAAPQLGLEPVDAEDYAVEVEALERDGSDAVQGGRIWRRITRLAGPAFTTALAAGAGEQLVELGSRLYS</sequence>
<dbReference type="Proteomes" id="UP001592581">
    <property type="component" value="Unassembled WGS sequence"/>
</dbReference>